<organism evidence="2 3">
    <name type="scientific">Cerrena zonata</name>
    <dbReference type="NCBI Taxonomy" id="2478898"/>
    <lineage>
        <taxon>Eukaryota</taxon>
        <taxon>Fungi</taxon>
        <taxon>Dikarya</taxon>
        <taxon>Basidiomycota</taxon>
        <taxon>Agaricomycotina</taxon>
        <taxon>Agaricomycetes</taxon>
        <taxon>Polyporales</taxon>
        <taxon>Cerrenaceae</taxon>
        <taxon>Cerrena</taxon>
    </lineage>
</organism>
<proteinExistence type="predicted"/>
<reference evidence="2 3" key="1">
    <citation type="submission" date="2022-09" db="EMBL/GenBank/DDBJ databases">
        <authorList>
            <person name="Palmer J.M."/>
        </authorList>
    </citation>
    <scope>NUCLEOTIDE SEQUENCE [LARGE SCALE GENOMIC DNA]</scope>
    <source>
        <strain evidence="2 3">DSM 7382</strain>
    </source>
</reference>
<dbReference type="Gene3D" id="1.20.140.30">
    <property type="entry name" value="MOB kinase activator"/>
    <property type="match status" value="1"/>
</dbReference>
<name>A0AAW0FJX6_9APHY</name>
<dbReference type="InterPro" id="IPR048920">
    <property type="entry name" value="REC102"/>
</dbReference>
<dbReference type="Pfam" id="PF21736">
    <property type="entry name" value="REC102"/>
    <property type="match status" value="1"/>
</dbReference>
<comment type="caution">
    <text evidence="2">The sequence shown here is derived from an EMBL/GenBank/DDBJ whole genome shotgun (WGS) entry which is preliminary data.</text>
</comment>
<dbReference type="AlphaFoldDB" id="A0AAW0FJX6"/>
<dbReference type="EMBL" id="JASBNA010000060">
    <property type="protein sequence ID" value="KAK7679340.1"/>
    <property type="molecule type" value="Genomic_DNA"/>
</dbReference>
<dbReference type="Proteomes" id="UP001385951">
    <property type="component" value="Unassembled WGS sequence"/>
</dbReference>
<feature type="region of interest" description="Disordered" evidence="1">
    <location>
        <begin position="108"/>
        <end position="139"/>
    </location>
</feature>
<protein>
    <submittedName>
        <fullName evidence="2">Uncharacterized protein</fullName>
    </submittedName>
</protein>
<feature type="compositionally biased region" description="Low complexity" evidence="1">
    <location>
        <begin position="112"/>
        <end position="123"/>
    </location>
</feature>
<accession>A0AAW0FJX6</accession>
<evidence type="ECO:0000313" key="2">
    <source>
        <dbReference type="EMBL" id="KAK7679340.1"/>
    </source>
</evidence>
<gene>
    <name evidence="2" type="ORF">QCA50_017557</name>
</gene>
<dbReference type="SUPFAM" id="SSF101152">
    <property type="entry name" value="Mob1/phocein"/>
    <property type="match status" value="1"/>
</dbReference>
<sequence>MKDQLCIKNGQDVFSLRYDTGVSNYNCEENACSDTVVIPHTNLSVYVNISINGCRTDWSQWKLLNDAIAQSMTESGIWNSLQYQPSLHIDNDENTGFKLNLKCQQQEEHYRQQQQQNQQQPYQTINLHGSGGGQPVSTHKDIRNYAEQTLGSDNALIQAVKLPQDEDINEWLAIHV</sequence>
<evidence type="ECO:0000256" key="1">
    <source>
        <dbReference type="SAM" id="MobiDB-lite"/>
    </source>
</evidence>
<dbReference type="InterPro" id="IPR036703">
    <property type="entry name" value="MOB_kinase_act_sf"/>
</dbReference>
<keyword evidence="3" id="KW-1185">Reference proteome</keyword>
<evidence type="ECO:0000313" key="3">
    <source>
        <dbReference type="Proteomes" id="UP001385951"/>
    </source>
</evidence>